<dbReference type="AlphaFoldDB" id="A0A9W6WDY1"/>
<dbReference type="SUPFAM" id="SSF56281">
    <property type="entry name" value="Metallo-hydrolase/oxidoreductase"/>
    <property type="match status" value="1"/>
</dbReference>
<dbReference type="Pfam" id="PF00753">
    <property type="entry name" value="Lactamase_B"/>
    <property type="match status" value="1"/>
</dbReference>
<evidence type="ECO:0000313" key="2">
    <source>
        <dbReference type="EMBL" id="GLZ82056.1"/>
    </source>
</evidence>
<dbReference type="PANTHER" id="PTHR42951">
    <property type="entry name" value="METALLO-BETA-LACTAMASE DOMAIN-CONTAINING"/>
    <property type="match status" value="1"/>
</dbReference>
<keyword evidence="3" id="KW-1185">Reference proteome</keyword>
<feature type="domain" description="Metallo-beta-lactamase" evidence="1">
    <location>
        <begin position="34"/>
        <end position="231"/>
    </location>
</feature>
<comment type="caution">
    <text evidence="2">The sequence shown here is derived from an EMBL/GenBank/DDBJ whole genome shotgun (WGS) entry which is preliminary data.</text>
</comment>
<dbReference type="InterPro" id="IPR001279">
    <property type="entry name" value="Metallo-B-lactamas"/>
</dbReference>
<dbReference type="EMBL" id="BSTX01000009">
    <property type="protein sequence ID" value="GLZ82056.1"/>
    <property type="molecule type" value="Genomic_DNA"/>
</dbReference>
<keyword evidence="2" id="KW-0378">Hydrolase</keyword>
<sequence>MRGWGILPDVPRSLERLSGEVWLYPGDPDPALVQGCVGVIATPEGSVVVDAGQSPAMARDVQAAIAEAGLPKATHLVYTHHHWDHTWGACAWDGVEVIGHETGAEILAEQAKLPWSPDYLEAEIAANNKLEPSYGGRHFAMKDCWDGFTIVPPHRTFTDRLELPGGIEVRHVGGNHAPDSSVVVVPEASVMLLGDAFYPPPFHLRKMDDTTDLAMIRAFLAEDFEWYVDAHNPPRRRRSVKLAAGLMTAAGRFRRRPRP</sequence>
<dbReference type="GO" id="GO:0016787">
    <property type="term" value="F:hydrolase activity"/>
    <property type="evidence" value="ECO:0007669"/>
    <property type="project" value="UniProtKB-KW"/>
</dbReference>
<name>A0A9W6WDY1_9ACTN</name>
<dbReference type="SMART" id="SM00849">
    <property type="entry name" value="Lactamase_B"/>
    <property type="match status" value="1"/>
</dbReference>
<gene>
    <name evidence="2" type="ORF">Afil01_68630</name>
</gene>
<dbReference type="Proteomes" id="UP001165079">
    <property type="component" value="Unassembled WGS sequence"/>
</dbReference>
<dbReference type="InterPro" id="IPR050855">
    <property type="entry name" value="NDM-1-like"/>
</dbReference>
<evidence type="ECO:0000259" key="1">
    <source>
        <dbReference type="SMART" id="SM00849"/>
    </source>
</evidence>
<organism evidence="2 3">
    <name type="scientific">Actinorhabdospora filicis</name>
    <dbReference type="NCBI Taxonomy" id="1785913"/>
    <lineage>
        <taxon>Bacteria</taxon>
        <taxon>Bacillati</taxon>
        <taxon>Actinomycetota</taxon>
        <taxon>Actinomycetes</taxon>
        <taxon>Micromonosporales</taxon>
        <taxon>Micromonosporaceae</taxon>
        <taxon>Actinorhabdospora</taxon>
    </lineage>
</organism>
<dbReference type="InterPro" id="IPR036866">
    <property type="entry name" value="RibonucZ/Hydroxyglut_hydro"/>
</dbReference>
<evidence type="ECO:0000313" key="3">
    <source>
        <dbReference type="Proteomes" id="UP001165079"/>
    </source>
</evidence>
<reference evidence="2" key="1">
    <citation type="submission" date="2023-03" db="EMBL/GenBank/DDBJ databases">
        <title>Actinorhabdospora filicis NBRC 111898.</title>
        <authorList>
            <person name="Ichikawa N."/>
            <person name="Sato H."/>
            <person name="Tonouchi N."/>
        </authorList>
    </citation>
    <scope>NUCLEOTIDE SEQUENCE</scope>
    <source>
        <strain evidence="2">NBRC 111898</strain>
    </source>
</reference>
<dbReference type="Gene3D" id="3.60.15.10">
    <property type="entry name" value="Ribonuclease Z/Hydroxyacylglutathione hydrolase-like"/>
    <property type="match status" value="1"/>
</dbReference>
<protein>
    <submittedName>
        <fullName evidence="2">MBL fold hydrolase</fullName>
    </submittedName>
</protein>
<accession>A0A9W6WDY1</accession>
<proteinExistence type="predicted"/>